<dbReference type="AlphaFoldDB" id="A0A9D4KE52"/>
<evidence type="ECO:0000313" key="1">
    <source>
        <dbReference type="EMBL" id="KAH3837834.1"/>
    </source>
</evidence>
<accession>A0A9D4KE52</accession>
<organism evidence="1 2">
    <name type="scientific">Dreissena polymorpha</name>
    <name type="common">Zebra mussel</name>
    <name type="synonym">Mytilus polymorpha</name>
    <dbReference type="NCBI Taxonomy" id="45954"/>
    <lineage>
        <taxon>Eukaryota</taxon>
        <taxon>Metazoa</taxon>
        <taxon>Spiralia</taxon>
        <taxon>Lophotrochozoa</taxon>
        <taxon>Mollusca</taxon>
        <taxon>Bivalvia</taxon>
        <taxon>Autobranchia</taxon>
        <taxon>Heteroconchia</taxon>
        <taxon>Euheterodonta</taxon>
        <taxon>Imparidentia</taxon>
        <taxon>Neoheterodontei</taxon>
        <taxon>Myida</taxon>
        <taxon>Dreissenoidea</taxon>
        <taxon>Dreissenidae</taxon>
        <taxon>Dreissena</taxon>
    </lineage>
</organism>
<evidence type="ECO:0000313" key="2">
    <source>
        <dbReference type="Proteomes" id="UP000828390"/>
    </source>
</evidence>
<reference evidence="1" key="1">
    <citation type="journal article" date="2019" name="bioRxiv">
        <title>The Genome of the Zebra Mussel, Dreissena polymorpha: A Resource for Invasive Species Research.</title>
        <authorList>
            <person name="McCartney M.A."/>
            <person name="Auch B."/>
            <person name="Kono T."/>
            <person name="Mallez S."/>
            <person name="Zhang Y."/>
            <person name="Obille A."/>
            <person name="Becker A."/>
            <person name="Abrahante J.E."/>
            <person name="Garbe J."/>
            <person name="Badalamenti J.P."/>
            <person name="Herman A."/>
            <person name="Mangelson H."/>
            <person name="Liachko I."/>
            <person name="Sullivan S."/>
            <person name="Sone E.D."/>
            <person name="Koren S."/>
            <person name="Silverstein K.A.T."/>
            <person name="Beckman K.B."/>
            <person name="Gohl D.M."/>
        </authorList>
    </citation>
    <scope>NUCLEOTIDE SEQUENCE</scope>
    <source>
        <strain evidence="1">Duluth1</strain>
        <tissue evidence="1">Whole animal</tissue>
    </source>
</reference>
<keyword evidence="2" id="KW-1185">Reference proteome</keyword>
<proteinExistence type="predicted"/>
<dbReference type="Proteomes" id="UP000828390">
    <property type="component" value="Unassembled WGS sequence"/>
</dbReference>
<dbReference type="EMBL" id="JAIWYP010000004">
    <property type="protein sequence ID" value="KAH3837834.1"/>
    <property type="molecule type" value="Genomic_DNA"/>
</dbReference>
<sequence length="230" mass="24492">MNESPANELRLLVLTVGELIGDAWVSTILGCDTRESCPVTLNIKLSESVVSLQVVSLAPSDNVEDGEDPLVATGGLLCPLNNGACPPSLRGDSTGRGDPIKTGKGGYMDSPLIGGAPLVGCGVLAATVDARTRLVGAPSLVSRADAAAARIDIRAFTPAGYMSKALAIETTGKCDRAGTNSRKARWGRAIRFNPFQIGDKKIRNRNRRIDRKRCLKFHQVLAFRDPCYVT</sequence>
<gene>
    <name evidence="1" type="ORF">DPMN_111236</name>
</gene>
<protein>
    <submittedName>
        <fullName evidence="1">Uncharacterized protein</fullName>
    </submittedName>
</protein>
<name>A0A9D4KE52_DREPO</name>
<comment type="caution">
    <text evidence="1">The sequence shown here is derived from an EMBL/GenBank/DDBJ whole genome shotgun (WGS) entry which is preliminary data.</text>
</comment>
<reference evidence="1" key="2">
    <citation type="submission" date="2020-11" db="EMBL/GenBank/DDBJ databases">
        <authorList>
            <person name="McCartney M.A."/>
            <person name="Auch B."/>
            <person name="Kono T."/>
            <person name="Mallez S."/>
            <person name="Becker A."/>
            <person name="Gohl D.M."/>
            <person name="Silverstein K.A.T."/>
            <person name="Koren S."/>
            <person name="Bechman K.B."/>
            <person name="Herman A."/>
            <person name="Abrahante J.E."/>
            <person name="Garbe J."/>
        </authorList>
    </citation>
    <scope>NUCLEOTIDE SEQUENCE</scope>
    <source>
        <strain evidence="1">Duluth1</strain>
        <tissue evidence="1">Whole animal</tissue>
    </source>
</reference>